<dbReference type="EMBL" id="KZ084139">
    <property type="protein sequence ID" value="OSC98341.1"/>
    <property type="molecule type" value="Genomic_DNA"/>
</dbReference>
<evidence type="ECO:0000313" key="2">
    <source>
        <dbReference type="Proteomes" id="UP000193067"/>
    </source>
</evidence>
<dbReference type="Proteomes" id="UP000193067">
    <property type="component" value="Unassembled WGS sequence"/>
</dbReference>
<dbReference type="OrthoDB" id="3067792at2759"/>
<accession>A0A1Y2IEN0</accession>
<reference evidence="1 2" key="1">
    <citation type="journal article" date="2015" name="Biotechnol. Biofuels">
        <title>Enhanced degradation of softwood versus hardwood by the white-rot fungus Pycnoporus coccineus.</title>
        <authorList>
            <person name="Couturier M."/>
            <person name="Navarro D."/>
            <person name="Chevret D."/>
            <person name="Henrissat B."/>
            <person name="Piumi F."/>
            <person name="Ruiz-Duenas F.J."/>
            <person name="Martinez A.T."/>
            <person name="Grigoriev I.V."/>
            <person name="Riley R."/>
            <person name="Lipzen A."/>
            <person name="Berrin J.G."/>
            <person name="Master E.R."/>
            <person name="Rosso M.N."/>
        </authorList>
    </citation>
    <scope>NUCLEOTIDE SEQUENCE [LARGE SCALE GENOMIC DNA]</scope>
    <source>
        <strain evidence="1 2">BRFM310</strain>
    </source>
</reference>
<sequence>MRALQVPCRTLLTVSTIEWRLAAQTLSCHHRRLQLLRRFHRSRPVQAESIVLEPKSPREEAKLKVPEHSPSAYVQPIIRTLRPEALSTEDHVVFSVEQGYCFVWDALAAGQSPSSSISTSLAQNNRPFANIRYSNEHTRFPAGLQGFFYYYTYKHGAPLTSGELRFRRTSINDPAAFSSGEDLKAAHGLPWRMLLPTLASSPTYETICRILRRDGLVDEETLRVAARMGSSRARRTEQISLIHSLRQPFYLDFASPIHWWHIMGPDTIYFARPMSNVLAPKLEGHRFPSPWRGSAICAFVPSKHPSHKERRILNIIVLSIVEPPTPNPAFPSYLLPDISQTPPRVGDMLRRGRSPWALDVDSCEPWRAEGFRTLFENAQLPPPRTGRLVGPLKG</sequence>
<evidence type="ECO:0000313" key="1">
    <source>
        <dbReference type="EMBL" id="OSC98341.1"/>
    </source>
</evidence>
<keyword evidence="2" id="KW-1185">Reference proteome</keyword>
<dbReference type="AlphaFoldDB" id="A0A1Y2IEN0"/>
<gene>
    <name evidence="1" type="ORF">PYCCODRAFT_1417948</name>
</gene>
<organism evidence="1 2">
    <name type="scientific">Trametes coccinea (strain BRFM310)</name>
    <name type="common">Pycnoporus coccineus</name>
    <dbReference type="NCBI Taxonomy" id="1353009"/>
    <lineage>
        <taxon>Eukaryota</taxon>
        <taxon>Fungi</taxon>
        <taxon>Dikarya</taxon>
        <taxon>Basidiomycota</taxon>
        <taxon>Agaricomycotina</taxon>
        <taxon>Agaricomycetes</taxon>
        <taxon>Polyporales</taxon>
        <taxon>Polyporaceae</taxon>
        <taxon>Trametes</taxon>
    </lineage>
</organism>
<proteinExistence type="predicted"/>
<name>A0A1Y2IEN0_TRAC3</name>
<protein>
    <submittedName>
        <fullName evidence="1">Uncharacterized protein</fullName>
    </submittedName>
</protein>